<accession>A0A2T5J4L5</accession>
<dbReference type="EMBL" id="QAOQ01000012">
    <property type="protein sequence ID" value="PTQ92442.1"/>
    <property type="molecule type" value="Genomic_DNA"/>
</dbReference>
<sequence length="104" mass="11377">MEVIVAMIVLLVVFGLAMTIFTNVSRSTLSGQKVRAAALANDLMIQAEARHNFSATTFKQGTWRIETSIKPLADNPALSEFDIAVFDDVDQQIALMKKVIQPGP</sequence>
<reference evidence="1 2" key="1">
    <citation type="submission" date="2018-04" db="EMBL/GenBank/DDBJ databases">
        <title>Genomic Encyclopedia of Archaeal and Bacterial Type Strains, Phase II (KMG-II): from individual species to whole genera.</title>
        <authorList>
            <person name="Goeker M."/>
        </authorList>
    </citation>
    <scope>NUCLEOTIDE SEQUENCE [LARGE SCALE GENOMIC DNA]</scope>
    <source>
        <strain evidence="1 2">DSM 26809</strain>
    </source>
</reference>
<comment type="caution">
    <text evidence="1">The sequence shown here is derived from an EMBL/GenBank/DDBJ whole genome shotgun (WGS) entry which is preliminary data.</text>
</comment>
<dbReference type="AlphaFoldDB" id="A0A2T5J4L5"/>
<evidence type="ECO:0008006" key="3">
    <source>
        <dbReference type="Google" id="ProtNLM"/>
    </source>
</evidence>
<dbReference type="Proteomes" id="UP000244168">
    <property type="component" value="Unassembled WGS sequence"/>
</dbReference>
<protein>
    <recommendedName>
        <fullName evidence="3">Type II secretory pathway pseudopilin PulG</fullName>
    </recommendedName>
</protein>
<proteinExistence type="predicted"/>
<organism evidence="1 2">
    <name type="scientific">Mucilaginibacter yixingensis</name>
    <dbReference type="NCBI Taxonomy" id="1295612"/>
    <lineage>
        <taxon>Bacteria</taxon>
        <taxon>Pseudomonadati</taxon>
        <taxon>Bacteroidota</taxon>
        <taxon>Sphingobacteriia</taxon>
        <taxon>Sphingobacteriales</taxon>
        <taxon>Sphingobacteriaceae</taxon>
        <taxon>Mucilaginibacter</taxon>
    </lineage>
</organism>
<evidence type="ECO:0000313" key="2">
    <source>
        <dbReference type="Proteomes" id="UP000244168"/>
    </source>
</evidence>
<gene>
    <name evidence="1" type="ORF">C8P68_11242</name>
</gene>
<name>A0A2T5J4L5_9SPHI</name>
<keyword evidence="2" id="KW-1185">Reference proteome</keyword>
<evidence type="ECO:0000313" key="1">
    <source>
        <dbReference type="EMBL" id="PTQ92442.1"/>
    </source>
</evidence>